<evidence type="ECO:0000256" key="5">
    <source>
        <dbReference type="ARBA" id="ARBA00022692"/>
    </source>
</evidence>
<keyword evidence="7 9" id="KW-1133">Transmembrane helix</keyword>
<protein>
    <submittedName>
        <fullName evidence="11">Chemotaxis protein MotA</fullName>
    </submittedName>
</protein>
<evidence type="ECO:0000256" key="6">
    <source>
        <dbReference type="ARBA" id="ARBA00022779"/>
    </source>
</evidence>
<dbReference type="RefSeq" id="WP_142714098.1">
    <property type="nucleotide sequence ID" value="NZ_FXTH01000006.1"/>
</dbReference>
<feature type="transmembrane region" description="Helical" evidence="9">
    <location>
        <begin position="144"/>
        <end position="168"/>
    </location>
</feature>
<evidence type="ECO:0000256" key="8">
    <source>
        <dbReference type="ARBA" id="ARBA00023136"/>
    </source>
</evidence>
<proteinExistence type="inferred from homology"/>
<feature type="transmembrane region" description="Helical" evidence="9">
    <location>
        <begin position="180"/>
        <end position="199"/>
    </location>
</feature>
<dbReference type="InterPro" id="IPR047055">
    <property type="entry name" value="MotA-like"/>
</dbReference>
<keyword evidence="3" id="KW-0813">Transport</keyword>
<dbReference type="AlphaFoldDB" id="A0A521CIN6"/>
<keyword evidence="6" id="KW-0283">Flagellar rotation</keyword>
<keyword evidence="5 9" id="KW-0812">Transmembrane</keyword>
<dbReference type="InterPro" id="IPR000540">
    <property type="entry name" value="Flag_MotA_CS"/>
</dbReference>
<feature type="transmembrane region" description="Helical" evidence="9">
    <location>
        <begin position="7"/>
        <end position="30"/>
    </location>
</feature>
<keyword evidence="8 9" id="KW-0472">Membrane</keyword>
<dbReference type="GO" id="GO:0005886">
    <property type="term" value="C:plasma membrane"/>
    <property type="evidence" value="ECO:0007669"/>
    <property type="project" value="UniProtKB-SubCell"/>
</dbReference>
<evidence type="ECO:0000256" key="7">
    <source>
        <dbReference type="ARBA" id="ARBA00022989"/>
    </source>
</evidence>
<keyword evidence="4" id="KW-1003">Cell membrane</keyword>
<accession>A0A521CIN6</accession>
<dbReference type="GO" id="GO:0071978">
    <property type="term" value="P:bacterial-type flagellum-dependent swarming motility"/>
    <property type="evidence" value="ECO:0007669"/>
    <property type="project" value="InterPro"/>
</dbReference>
<evidence type="ECO:0000256" key="2">
    <source>
        <dbReference type="ARBA" id="ARBA00008038"/>
    </source>
</evidence>
<evidence type="ECO:0000256" key="1">
    <source>
        <dbReference type="ARBA" id="ARBA00004651"/>
    </source>
</evidence>
<reference evidence="11 12" key="1">
    <citation type="submission" date="2017-05" db="EMBL/GenBank/DDBJ databases">
        <authorList>
            <person name="Varghese N."/>
            <person name="Submissions S."/>
        </authorList>
    </citation>
    <scope>NUCLEOTIDE SEQUENCE [LARGE SCALE GENOMIC DNA]</scope>
    <source>
        <strain evidence="11 12">DSM 21194</strain>
    </source>
</reference>
<evidence type="ECO:0000256" key="3">
    <source>
        <dbReference type="ARBA" id="ARBA00022448"/>
    </source>
</evidence>
<dbReference type="Pfam" id="PF01618">
    <property type="entry name" value="MotA_ExbB"/>
    <property type="match status" value="1"/>
</dbReference>
<dbReference type="PANTHER" id="PTHR30433:SF2">
    <property type="entry name" value="MOTILITY PROTEIN A"/>
    <property type="match status" value="1"/>
</dbReference>
<dbReference type="EMBL" id="FXTH01000006">
    <property type="protein sequence ID" value="SMO59309.1"/>
    <property type="molecule type" value="Genomic_DNA"/>
</dbReference>
<evidence type="ECO:0000256" key="9">
    <source>
        <dbReference type="SAM" id="Phobius"/>
    </source>
</evidence>
<dbReference type="GO" id="GO:0006935">
    <property type="term" value="P:chemotaxis"/>
    <property type="evidence" value="ECO:0007669"/>
    <property type="project" value="InterPro"/>
</dbReference>
<dbReference type="InterPro" id="IPR002898">
    <property type="entry name" value="MotA_ExbB_proton_chnl"/>
</dbReference>
<evidence type="ECO:0000259" key="10">
    <source>
        <dbReference type="Pfam" id="PF01618"/>
    </source>
</evidence>
<dbReference type="OrthoDB" id="9806929at2"/>
<evidence type="ECO:0000313" key="11">
    <source>
        <dbReference type="EMBL" id="SMO59309.1"/>
    </source>
</evidence>
<evidence type="ECO:0000256" key="4">
    <source>
        <dbReference type="ARBA" id="ARBA00022475"/>
    </source>
</evidence>
<dbReference type="PROSITE" id="PS01307">
    <property type="entry name" value="MOTA"/>
    <property type="match status" value="1"/>
</dbReference>
<organism evidence="11 12">
    <name type="scientific">Fodinibius sediminis</name>
    <dbReference type="NCBI Taxonomy" id="1214077"/>
    <lineage>
        <taxon>Bacteria</taxon>
        <taxon>Pseudomonadati</taxon>
        <taxon>Balneolota</taxon>
        <taxon>Balneolia</taxon>
        <taxon>Balneolales</taxon>
        <taxon>Balneolaceae</taxon>
        <taxon>Fodinibius</taxon>
    </lineage>
</organism>
<sequence>MDKSSTIGLLGGILLIIGAITIQGSISLFLSLSAFIIVMGGIICSSFINFSIEGVLGTFALLFRTLSSHQHDLRTDIELMNMFARKARRDGLLNLEQDVAEIENDFLKNGLQLAIDRTEKNTMITIMQDQIESSRRNLNKSVDVLLSMGGYAPAFGMIGTIIGLILMLQNMQDPQSLGQGMAVALLTTLYGTVCANLILNPLAGKLEHLGDKQIIRNQMFKSALISIVDEENPRLMENKMLNYVSPKERAEYRSYFSNRTFNKEREQQLYENWIQHQHNSWENLLTALETG</sequence>
<feature type="transmembrane region" description="Helical" evidence="9">
    <location>
        <begin position="36"/>
        <end position="63"/>
    </location>
</feature>
<dbReference type="PANTHER" id="PTHR30433">
    <property type="entry name" value="CHEMOTAXIS PROTEIN MOTA"/>
    <property type="match status" value="1"/>
</dbReference>
<evidence type="ECO:0000313" key="12">
    <source>
        <dbReference type="Proteomes" id="UP000317593"/>
    </source>
</evidence>
<comment type="subcellular location">
    <subcellularLocation>
        <location evidence="1">Cell membrane</location>
        <topology evidence="1">Multi-pass membrane protein</topology>
    </subcellularLocation>
</comment>
<gene>
    <name evidence="11" type="ORF">SAMN06265218_106105</name>
</gene>
<keyword evidence="12" id="KW-1185">Reference proteome</keyword>
<comment type="similarity">
    <text evidence="2">Belongs to the MotA family.</text>
</comment>
<name>A0A521CIN6_9BACT</name>
<dbReference type="Proteomes" id="UP000317593">
    <property type="component" value="Unassembled WGS sequence"/>
</dbReference>
<feature type="domain" description="MotA/TolQ/ExbB proton channel" evidence="10">
    <location>
        <begin position="101"/>
        <end position="216"/>
    </location>
</feature>